<dbReference type="EMBL" id="CP056071">
    <property type="protein sequence ID" value="UVC49891.1"/>
    <property type="molecule type" value="Genomic_DNA"/>
</dbReference>
<evidence type="ECO:0000313" key="3">
    <source>
        <dbReference type="Proteomes" id="UP000244811"/>
    </source>
</evidence>
<sequence length="711" mass="81091">MTGIRLPDPMNPGYQPYIDIEPRKIPSTNRSKLTNLQVSRDNSPRNRPNYYVSEDSVSALRVNNYVPQTHALGRNVYRSKDITRTNTAENRPIVNNSIVTRVTDRVYNRDFEGRLVNYESIHSDLNSTILSNYSVGISSVDSFEYKYYRSNDPDEFTEANYNDKQGRHSTNQPSSYTRRQIPEKRSSPSKEINNNSNKSSNQIVNLPSREPTSQVDTTHSTEPNDNSQFYQLTKDELCRGLGSIGLALSKVFSLTGKSVLYLCSSITDNTEGLFETEKKTTDKVTDLHTRGYTNYTTCNCSIKSNKDYRTMADLHINYETPCQLNGGRPKYTNGKDNGVFYDKKLESSDKHMDNNRTYTDNIRFSERRREHVAPTKQEKYYGNMNYNKPSDYDRKYINQPGYYNKVNNHYDNFKIEYDDDLDYPNENSIPKNGYEHNYPHESQTNKNLYRDRELSRGDRMVERAINSRFGNGYSIDETFNRPKCIVKTPEPPIVLSNFGNHDIRTIQSNNGVQKPIVNTSNIKPMEFRKDNLNSQGCDKLKAVELAERTRKNTLEVTTFGMPCVSAYGANTNVSENKPSEKQTLGTSDGEITSSYKLPVETETKYVRTEIREQMSLKGDLMGTHKDQSADEIDNTSRSFFSINNTDSTSQSNYSRTKSVDRISIEDGSSNKSINNTSIAEYDTDKSLDIILSGEGESKDGSKKKGGMNSIS</sequence>
<feature type="region of interest" description="Disordered" evidence="1">
    <location>
        <begin position="573"/>
        <end position="595"/>
    </location>
</feature>
<reference evidence="2" key="1">
    <citation type="submission" date="2022-07" db="EMBL/GenBank/DDBJ databases">
        <title>Evaluation of T. orientalis genome assembly methods using nanopore sequencing and analysis of variation between genomes.</title>
        <authorList>
            <person name="Yam J."/>
            <person name="Micallef M.L."/>
            <person name="Liu M."/>
            <person name="Djordjevic S.P."/>
            <person name="Bogema D.R."/>
            <person name="Jenkins C."/>
        </authorList>
    </citation>
    <scope>NUCLEOTIDE SEQUENCE</scope>
    <source>
        <strain evidence="2">Goon Nure</strain>
    </source>
</reference>
<feature type="region of interest" description="Disordered" evidence="1">
    <location>
        <begin position="156"/>
        <end position="227"/>
    </location>
</feature>
<dbReference type="Proteomes" id="UP000244811">
    <property type="component" value="Chromosome 2"/>
</dbReference>
<evidence type="ECO:0000313" key="2">
    <source>
        <dbReference type="EMBL" id="UVC49891.1"/>
    </source>
</evidence>
<protein>
    <submittedName>
        <fullName evidence="2">Uncharacterized protein</fullName>
    </submittedName>
</protein>
<dbReference type="AlphaFoldDB" id="A0A976XJB3"/>
<evidence type="ECO:0000256" key="1">
    <source>
        <dbReference type="SAM" id="MobiDB-lite"/>
    </source>
</evidence>
<feature type="region of interest" description="Disordered" evidence="1">
    <location>
        <begin position="1"/>
        <end position="29"/>
    </location>
</feature>
<feature type="region of interest" description="Disordered" evidence="1">
    <location>
        <begin position="692"/>
        <end position="711"/>
    </location>
</feature>
<feature type="compositionally biased region" description="Low complexity" evidence="1">
    <location>
        <begin position="189"/>
        <end position="205"/>
    </location>
</feature>
<accession>A0A976XJB3</accession>
<feature type="region of interest" description="Disordered" evidence="1">
    <location>
        <begin position="639"/>
        <end position="660"/>
    </location>
</feature>
<gene>
    <name evidence="2" type="ORF">MACK_003508</name>
</gene>
<feature type="compositionally biased region" description="Polar residues" evidence="1">
    <location>
        <begin position="159"/>
        <end position="178"/>
    </location>
</feature>
<name>A0A976XJB3_THEOR</name>
<proteinExistence type="predicted"/>
<feature type="compositionally biased region" description="Polar residues" evidence="1">
    <location>
        <begin position="210"/>
        <end position="227"/>
    </location>
</feature>
<organism evidence="2 3">
    <name type="scientific">Theileria orientalis</name>
    <dbReference type="NCBI Taxonomy" id="68886"/>
    <lineage>
        <taxon>Eukaryota</taxon>
        <taxon>Sar</taxon>
        <taxon>Alveolata</taxon>
        <taxon>Apicomplexa</taxon>
        <taxon>Aconoidasida</taxon>
        <taxon>Piroplasmida</taxon>
        <taxon>Theileriidae</taxon>
        <taxon>Theileria</taxon>
    </lineage>
</organism>
<feature type="compositionally biased region" description="Polar residues" evidence="1">
    <location>
        <begin position="639"/>
        <end position="656"/>
    </location>
</feature>